<dbReference type="CDD" id="cd14798">
    <property type="entry name" value="RX-CC_like"/>
    <property type="match status" value="1"/>
</dbReference>
<evidence type="ECO:0000256" key="3">
    <source>
        <dbReference type="ARBA" id="ARBA00022821"/>
    </source>
</evidence>
<dbReference type="AlphaFoldDB" id="M8C837"/>
<accession>M8C837</accession>
<dbReference type="InterPro" id="IPR027417">
    <property type="entry name" value="P-loop_NTPase"/>
</dbReference>
<organism evidence="5">
    <name type="scientific">Aegilops tauschii</name>
    <name type="common">Tausch's goatgrass</name>
    <name type="synonym">Aegilops squarrosa</name>
    <dbReference type="NCBI Taxonomy" id="37682"/>
    <lineage>
        <taxon>Eukaryota</taxon>
        <taxon>Viridiplantae</taxon>
        <taxon>Streptophyta</taxon>
        <taxon>Embryophyta</taxon>
        <taxon>Tracheophyta</taxon>
        <taxon>Spermatophyta</taxon>
        <taxon>Magnoliopsida</taxon>
        <taxon>Liliopsida</taxon>
        <taxon>Poales</taxon>
        <taxon>Poaceae</taxon>
        <taxon>BOP clade</taxon>
        <taxon>Pooideae</taxon>
        <taxon>Triticodae</taxon>
        <taxon>Triticeae</taxon>
        <taxon>Triticinae</taxon>
        <taxon>Aegilops</taxon>
    </lineage>
</organism>
<dbReference type="PANTHER" id="PTHR19338">
    <property type="entry name" value="TRANSLOCASE OF INNER MITOCHONDRIAL MEMBRANE 13 HOMOLOG"/>
    <property type="match status" value="1"/>
</dbReference>
<reference evidence="5" key="1">
    <citation type="submission" date="2015-06" db="UniProtKB">
        <authorList>
            <consortium name="EnsemblPlants"/>
        </authorList>
    </citation>
    <scope>IDENTIFICATION</scope>
</reference>
<protein>
    <submittedName>
        <fullName evidence="5">Putative disease resistance protein</fullName>
    </submittedName>
</protein>
<dbReference type="GO" id="GO:0006952">
    <property type="term" value="P:defense response"/>
    <property type="evidence" value="ECO:0007669"/>
    <property type="project" value="UniProtKB-KW"/>
</dbReference>
<dbReference type="PANTHER" id="PTHR19338:SF49">
    <property type="entry name" value="RX N-TERMINAL DOMAIN-CONTAINING PROTEIN"/>
    <property type="match status" value="1"/>
</dbReference>
<proteinExistence type="predicted"/>
<dbReference type="InterPro" id="IPR038005">
    <property type="entry name" value="RX-like_CC"/>
</dbReference>
<dbReference type="Gene3D" id="3.40.50.300">
    <property type="entry name" value="P-loop containing nucleotide triphosphate hydrolases"/>
    <property type="match status" value="1"/>
</dbReference>
<evidence type="ECO:0000313" key="5">
    <source>
        <dbReference type="EnsemblPlants" id="EMT23202"/>
    </source>
</evidence>
<sequence>MAPVVSTSLGALGPLLVKLTAFLANAPDVQVKACISVVRELAYDIEDCVGKFIHQLGSGGGHGSFKDFFRKTARRLKTLGSRRGIANQINDLKARVKQVKELKSSYKLDDIAWCTSSDHAAVDPRLSALSAEEAHLVGIDGPRGDLAKWMMEGDRSTKRHRRVLSIFGFGGLGKTTLAHEVYRKIRGHYHCQAFVSVSQKPDIKRIIKDVV</sequence>
<dbReference type="GO" id="GO:0043531">
    <property type="term" value="F:ADP binding"/>
    <property type="evidence" value="ECO:0007669"/>
    <property type="project" value="InterPro"/>
</dbReference>
<dbReference type="Gene3D" id="1.20.5.4130">
    <property type="match status" value="1"/>
</dbReference>
<dbReference type="Pfam" id="PF00931">
    <property type="entry name" value="NB-ARC"/>
    <property type="match status" value="1"/>
</dbReference>
<feature type="domain" description="NB-ARC" evidence="4">
    <location>
        <begin position="148"/>
        <end position="210"/>
    </location>
</feature>
<dbReference type="InterPro" id="IPR002182">
    <property type="entry name" value="NB-ARC"/>
</dbReference>
<evidence type="ECO:0000256" key="2">
    <source>
        <dbReference type="ARBA" id="ARBA00022741"/>
    </source>
</evidence>
<keyword evidence="2" id="KW-0547">Nucleotide-binding</keyword>
<dbReference type="EnsemblPlants" id="EMT23202">
    <property type="protein sequence ID" value="EMT23202"/>
    <property type="gene ID" value="F775_22517"/>
</dbReference>
<keyword evidence="3" id="KW-0611">Plant defense</keyword>
<name>M8C837_AEGTA</name>
<dbReference type="ExpressionAtlas" id="M8C837">
    <property type="expression patterns" value="baseline"/>
</dbReference>
<keyword evidence="1" id="KW-0677">Repeat</keyword>
<dbReference type="SUPFAM" id="SSF52540">
    <property type="entry name" value="P-loop containing nucleoside triphosphate hydrolases"/>
    <property type="match status" value="1"/>
</dbReference>
<evidence type="ECO:0000256" key="1">
    <source>
        <dbReference type="ARBA" id="ARBA00022737"/>
    </source>
</evidence>
<evidence type="ECO:0000259" key="4">
    <source>
        <dbReference type="Pfam" id="PF00931"/>
    </source>
</evidence>